<evidence type="ECO:0000313" key="3">
    <source>
        <dbReference type="EMBL" id="MQY25291.1"/>
    </source>
</evidence>
<comment type="caution">
    <text evidence="3">The sequence shown here is derived from an EMBL/GenBank/DDBJ whole genome shotgun (WGS) entry which is preliminary data.</text>
</comment>
<organism evidence="3 4">
    <name type="scientific">Nocardia aurantia</name>
    <dbReference type="NCBI Taxonomy" id="2585199"/>
    <lineage>
        <taxon>Bacteria</taxon>
        <taxon>Bacillati</taxon>
        <taxon>Actinomycetota</taxon>
        <taxon>Actinomycetes</taxon>
        <taxon>Mycobacteriales</taxon>
        <taxon>Nocardiaceae</taxon>
        <taxon>Nocardia</taxon>
    </lineage>
</organism>
<feature type="signal peptide" evidence="1">
    <location>
        <begin position="1"/>
        <end position="33"/>
    </location>
</feature>
<dbReference type="Proteomes" id="UP000431401">
    <property type="component" value="Unassembled WGS sequence"/>
</dbReference>
<dbReference type="OrthoDB" id="4558567at2"/>
<sequence length="106" mass="10076">MARKSLATTTARILTAGALPLAAAALFAGSANAAATADTVSGGIPLEVATNPDAQYPDPVLNGAVTGAAIGSATGSFTDPVPTVLGALIGGIVGAVDPVVVPQVLP</sequence>
<dbReference type="EMBL" id="WEGI01000002">
    <property type="protein sequence ID" value="MQY25291.1"/>
    <property type="molecule type" value="Genomic_DNA"/>
</dbReference>
<evidence type="ECO:0000256" key="1">
    <source>
        <dbReference type="SAM" id="SignalP"/>
    </source>
</evidence>
<dbReference type="InterPro" id="IPR039567">
    <property type="entry name" value="Gly-zipper"/>
</dbReference>
<evidence type="ECO:0000259" key="2">
    <source>
        <dbReference type="Pfam" id="PF13488"/>
    </source>
</evidence>
<evidence type="ECO:0000313" key="4">
    <source>
        <dbReference type="Proteomes" id="UP000431401"/>
    </source>
</evidence>
<name>A0A7K0DI78_9NOCA</name>
<reference evidence="3 4" key="1">
    <citation type="submission" date="2019-10" db="EMBL/GenBank/DDBJ databases">
        <title>Nocardia macrotermitis sp. nov. and Nocardia aurantia sp. nov., isolated from the gut of fungus growing-termite Macrotermes natalensis.</title>
        <authorList>
            <person name="Benndorf R."/>
            <person name="Schwitalla J."/>
            <person name="Martin K."/>
            <person name="De Beer W."/>
            <person name="Kaster A.-K."/>
            <person name="Vollmers J."/>
            <person name="Poulsen M."/>
            <person name="Beemelmanns C."/>
        </authorList>
    </citation>
    <scope>NUCLEOTIDE SEQUENCE [LARGE SCALE GENOMIC DNA]</scope>
    <source>
        <strain evidence="3 4">RB56</strain>
    </source>
</reference>
<keyword evidence="1" id="KW-0732">Signal</keyword>
<dbReference type="AlphaFoldDB" id="A0A7K0DI78"/>
<accession>A0A7K0DI78</accession>
<keyword evidence="4" id="KW-1185">Reference proteome</keyword>
<proteinExistence type="predicted"/>
<gene>
    <name evidence="3" type="ORF">NRB56_08470</name>
</gene>
<feature type="domain" description="Glycine zipper" evidence="2">
    <location>
        <begin position="63"/>
        <end position="96"/>
    </location>
</feature>
<dbReference type="Pfam" id="PF13488">
    <property type="entry name" value="Gly-zipper_Omp"/>
    <property type="match status" value="1"/>
</dbReference>
<dbReference type="RefSeq" id="WP_153339183.1">
    <property type="nucleotide sequence ID" value="NZ_WEGI01000002.1"/>
</dbReference>
<protein>
    <recommendedName>
        <fullName evidence="2">Glycine zipper domain-containing protein</fullName>
    </recommendedName>
</protein>
<feature type="chain" id="PRO_5029628423" description="Glycine zipper domain-containing protein" evidence="1">
    <location>
        <begin position="34"/>
        <end position="106"/>
    </location>
</feature>